<reference evidence="3 4" key="1">
    <citation type="submission" date="2018-04" db="EMBL/GenBank/DDBJ databases">
        <authorList>
            <person name="Go L.Y."/>
            <person name="Mitchell J.A."/>
        </authorList>
    </citation>
    <scope>NUCLEOTIDE SEQUENCE [LARGE SCALE GENOMIC DNA]</scope>
    <source>
        <strain evidence="3 4">TPD7010</strain>
    </source>
</reference>
<dbReference type="SUPFAM" id="SSF51735">
    <property type="entry name" value="NAD(P)-binding Rossmann-fold domains"/>
    <property type="match status" value="1"/>
</dbReference>
<dbReference type="InterPro" id="IPR013752">
    <property type="entry name" value="KPA_reductase"/>
</dbReference>
<gene>
    <name evidence="3" type="ORF">DC432_07015</name>
</gene>
<evidence type="ECO:0000259" key="2">
    <source>
        <dbReference type="Pfam" id="PF08546"/>
    </source>
</evidence>
<dbReference type="SUPFAM" id="SSF48179">
    <property type="entry name" value="6-phosphogluconate dehydrogenase C-terminal domain-like"/>
    <property type="match status" value="1"/>
</dbReference>
<dbReference type="Pfam" id="PF02558">
    <property type="entry name" value="ApbA"/>
    <property type="match status" value="1"/>
</dbReference>
<protein>
    <recommendedName>
        <fullName evidence="5">2-dehydropantoate 2-reductase</fullName>
    </recommendedName>
</protein>
<dbReference type="GO" id="GO:0005737">
    <property type="term" value="C:cytoplasm"/>
    <property type="evidence" value="ECO:0007669"/>
    <property type="project" value="TreeGrafter"/>
</dbReference>
<dbReference type="Gene3D" id="3.40.50.720">
    <property type="entry name" value="NAD(P)-binding Rossmann-like Domain"/>
    <property type="match status" value="1"/>
</dbReference>
<feature type="domain" description="Ketopantoate reductase C-terminal" evidence="2">
    <location>
        <begin position="186"/>
        <end position="325"/>
    </location>
</feature>
<evidence type="ECO:0008006" key="5">
    <source>
        <dbReference type="Google" id="ProtNLM"/>
    </source>
</evidence>
<dbReference type="InterPro" id="IPR013328">
    <property type="entry name" value="6PGD_dom2"/>
</dbReference>
<dbReference type="InterPro" id="IPR013332">
    <property type="entry name" value="KPR_N"/>
</dbReference>
<evidence type="ECO:0000259" key="1">
    <source>
        <dbReference type="Pfam" id="PF02558"/>
    </source>
</evidence>
<dbReference type="PANTHER" id="PTHR21708:SF26">
    <property type="entry name" value="2-DEHYDROPANTOATE 2-REDUCTASE"/>
    <property type="match status" value="1"/>
</dbReference>
<accession>A0A2T7WN60</accession>
<dbReference type="InterPro" id="IPR008927">
    <property type="entry name" value="6-PGluconate_DH-like_C_sf"/>
</dbReference>
<dbReference type="CDD" id="cd06577">
    <property type="entry name" value="PASTA_pknB"/>
    <property type="match status" value="1"/>
</dbReference>
<dbReference type="RefSeq" id="WP_116537253.1">
    <property type="nucleotide sequence ID" value="NZ_JAQDQE010000004.1"/>
</dbReference>
<comment type="caution">
    <text evidence="3">The sequence shown here is derived from an EMBL/GenBank/DDBJ whole genome shotgun (WGS) entry which is preliminary data.</text>
</comment>
<dbReference type="Proteomes" id="UP000244649">
    <property type="component" value="Unassembled WGS sequence"/>
</dbReference>
<organism evidence="3 4">
    <name type="scientific">Microbacterium testaceum</name>
    <name type="common">Aureobacterium testaceum</name>
    <name type="synonym">Brevibacterium testaceum</name>
    <dbReference type="NCBI Taxonomy" id="2033"/>
    <lineage>
        <taxon>Bacteria</taxon>
        <taxon>Bacillati</taxon>
        <taxon>Actinomycetota</taxon>
        <taxon>Actinomycetes</taxon>
        <taxon>Micrococcales</taxon>
        <taxon>Microbacteriaceae</taxon>
        <taxon>Microbacterium</taxon>
    </lineage>
</organism>
<dbReference type="PANTHER" id="PTHR21708">
    <property type="entry name" value="PROBABLE 2-DEHYDROPANTOATE 2-REDUCTASE"/>
    <property type="match status" value="1"/>
</dbReference>
<sequence length="346" mass="36801">MSRTSPRIAVLGTGAQGASVGADLLRAGLDVTYIEQWPAHVEAMRARGIEVRLPDETHITPVHPLHLCEVATLREPFDIVFIVVKAYDTRWVAELIAPHVAEDGLVVGLQNGMTQDAIAAAVGAHRTMGAVIEVASNMFEPGIVNRQTPVAGSWFAVGAYDDAARGREHEVQAVLSHTGRVDVSPDIRSSKWMKLVANAGELVPSAILDLPLASAVALPGVHDFMIECGKEAARAALADGSRLVPIFGLSDDAVTDPDRYAADLLGEVLDSFSLPDTNTTVLQDWMKGRHAEYAEVNGLVVSVLAAAGQEAPYNAHTVRLAQEIEAGRMPRSAANVHALLDVPGRG</sequence>
<dbReference type="Pfam" id="PF08546">
    <property type="entry name" value="ApbA_C"/>
    <property type="match status" value="1"/>
</dbReference>
<dbReference type="InterPro" id="IPR005543">
    <property type="entry name" value="PASTA_dom"/>
</dbReference>
<dbReference type="EMBL" id="QDFT01000012">
    <property type="protein sequence ID" value="PVE76006.1"/>
    <property type="molecule type" value="Genomic_DNA"/>
</dbReference>
<evidence type="ECO:0000313" key="4">
    <source>
        <dbReference type="Proteomes" id="UP000244649"/>
    </source>
</evidence>
<feature type="domain" description="Ketopantoate reductase N-terminal" evidence="1">
    <location>
        <begin position="8"/>
        <end position="148"/>
    </location>
</feature>
<dbReference type="Gene3D" id="1.10.1040.10">
    <property type="entry name" value="N-(1-d-carboxylethyl)-l-norvaline Dehydrogenase, domain 2"/>
    <property type="match status" value="1"/>
</dbReference>
<evidence type="ECO:0000313" key="3">
    <source>
        <dbReference type="EMBL" id="PVE76006.1"/>
    </source>
</evidence>
<dbReference type="InterPro" id="IPR036291">
    <property type="entry name" value="NAD(P)-bd_dom_sf"/>
</dbReference>
<dbReference type="AlphaFoldDB" id="A0A2T7WN60"/>
<name>A0A2T7WN60_MICTE</name>
<proteinExistence type="predicted"/>
<dbReference type="InterPro" id="IPR051402">
    <property type="entry name" value="KPR-Related"/>
</dbReference>